<sequence>MEAFINEMVEPRVFDLIVLILPKWKLLLYIFLMNVRFLTPNIVIFTPVYVFGALASNEPELELICPPVMLIGFNLVHRATFRYSNEQNTRSLLLGIAILSFGISTSGMIAMLCTPHYVLLVLLYSVVGGFGYQLVFSRMWKLLAKIFNARKEMFVIKFLHSCGQATSLLLLLVCFQVPWEGYIYGVLLVLLTGVVLHLVPLTILIAGEKGRLRSDLDALVQLTEKGNESYYAHVATRALPEVKSEQPAINPPTAIPTSTLPLTWKNPANFSTTHDEDDEEPDQELGINSHLSPMDDYAYREYEESLLNRPEGKCYNQDGVEILEMILEEDESTVEDACEQPNAPGTVDSGTDSDTGSNATPMATGKWRWLGQLCDAFVDGYRALDLDFRPTINRRLVASTRSALSDWRCCSCALLKATDTSIFVLFLCILPRLNVHYYQQQTRARHMTLLAVIVIASVWAVASFLLLCCELRFRKLHERLLVFGLFFQAFGYFCVYTIRSNFWTFAGCMLIGIGHSLTCAYQEAVIKQQLGQHRWSTAKAGIGLLAGLTVIVLAAIVNVFYVYGPIDQLLLTLLLIYSAAGAFWIACSCRILFI</sequence>
<keyword evidence="2" id="KW-1133">Transmembrane helix</keyword>
<evidence type="ECO:0000256" key="2">
    <source>
        <dbReference type="SAM" id="Phobius"/>
    </source>
</evidence>
<dbReference type="VEuPathDB" id="VectorBase:ASTE006289"/>
<keyword evidence="4" id="KW-1185">Reference proteome</keyword>
<feature type="transmembrane region" description="Helical" evidence="2">
    <location>
        <begin position="569"/>
        <end position="593"/>
    </location>
</feature>
<feature type="transmembrane region" description="Helical" evidence="2">
    <location>
        <begin position="185"/>
        <end position="206"/>
    </location>
</feature>
<organism evidence="3 4">
    <name type="scientific">Anopheles stephensi</name>
    <name type="common">Indo-Pakistan malaria mosquito</name>
    <dbReference type="NCBI Taxonomy" id="30069"/>
    <lineage>
        <taxon>Eukaryota</taxon>
        <taxon>Metazoa</taxon>
        <taxon>Ecdysozoa</taxon>
        <taxon>Arthropoda</taxon>
        <taxon>Hexapoda</taxon>
        <taxon>Insecta</taxon>
        <taxon>Pterygota</taxon>
        <taxon>Neoptera</taxon>
        <taxon>Endopterygota</taxon>
        <taxon>Diptera</taxon>
        <taxon>Nematocera</taxon>
        <taxon>Culicoidea</taxon>
        <taxon>Culicidae</taxon>
        <taxon>Anophelinae</taxon>
        <taxon>Anopheles</taxon>
    </lineage>
</organism>
<dbReference type="InterPro" id="IPR036259">
    <property type="entry name" value="MFS_trans_sf"/>
</dbReference>
<evidence type="ECO:0000313" key="4">
    <source>
        <dbReference type="Proteomes" id="UP000076408"/>
    </source>
</evidence>
<evidence type="ECO:0000256" key="1">
    <source>
        <dbReference type="SAM" id="MobiDB-lite"/>
    </source>
</evidence>
<keyword evidence="2" id="KW-0812">Transmembrane</keyword>
<keyword evidence="2" id="KW-0472">Membrane</keyword>
<feature type="compositionally biased region" description="Polar residues" evidence="1">
    <location>
        <begin position="255"/>
        <end position="272"/>
    </location>
</feature>
<feature type="transmembrane region" description="Helical" evidence="2">
    <location>
        <begin position="117"/>
        <end position="137"/>
    </location>
</feature>
<dbReference type="PANTHER" id="PTHR11360">
    <property type="entry name" value="MONOCARBOXYLATE TRANSPORTER"/>
    <property type="match status" value="1"/>
</dbReference>
<feature type="compositionally biased region" description="Polar residues" evidence="1">
    <location>
        <begin position="348"/>
        <end position="358"/>
    </location>
</feature>
<dbReference type="OMA" id="LFFCCQG"/>
<feature type="transmembrane region" description="Helical" evidence="2">
    <location>
        <begin position="92"/>
        <end position="111"/>
    </location>
</feature>
<dbReference type="SUPFAM" id="SSF103473">
    <property type="entry name" value="MFS general substrate transporter"/>
    <property type="match status" value="1"/>
</dbReference>
<protein>
    <submittedName>
        <fullName evidence="3">Uncharacterized protein</fullName>
    </submittedName>
</protein>
<feature type="transmembrane region" description="Helical" evidence="2">
    <location>
        <begin position="158"/>
        <end position="179"/>
    </location>
</feature>
<dbReference type="STRING" id="30069.A0A182Y7J7"/>
<dbReference type="AlphaFoldDB" id="A0A182Y7J7"/>
<evidence type="ECO:0000313" key="3">
    <source>
        <dbReference type="EnsemblMetazoa" id="ASTEI04433-PA"/>
    </source>
</evidence>
<feature type="region of interest" description="Disordered" evidence="1">
    <location>
        <begin position="243"/>
        <end position="290"/>
    </location>
</feature>
<feature type="transmembrane region" description="Helical" evidence="2">
    <location>
        <begin position="447"/>
        <end position="468"/>
    </location>
</feature>
<dbReference type="PANTHER" id="PTHR11360:SF312">
    <property type="entry name" value="KARMOISIN, ISOFORM B"/>
    <property type="match status" value="1"/>
</dbReference>
<reference evidence="4" key="1">
    <citation type="journal article" date="2014" name="Genome Biol.">
        <title>Genome analysis of a major urban malaria vector mosquito, Anopheles stephensi.</title>
        <authorList>
            <person name="Jiang X."/>
            <person name="Peery A."/>
            <person name="Hall A.B."/>
            <person name="Sharma A."/>
            <person name="Chen X.G."/>
            <person name="Waterhouse R.M."/>
            <person name="Komissarov A."/>
            <person name="Riehle M.M."/>
            <person name="Shouche Y."/>
            <person name="Sharakhova M.V."/>
            <person name="Lawson D."/>
            <person name="Pakpour N."/>
            <person name="Arensburger P."/>
            <person name="Davidson V.L."/>
            <person name="Eiglmeier K."/>
            <person name="Emrich S."/>
            <person name="George P."/>
            <person name="Kennedy R.C."/>
            <person name="Mane S.P."/>
            <person name="Maslen G."/>
            <person name="Oringanje C."/>
            <person name="Qi Y."/>
            <person name="Settlage R."/>
            <person name="Tojo M."/>
            <person name="Tubio J.M."/>
            <person name="Unger M.F."/>
            <person name="Wang B."/>
            <person name="Vernick K.D."/>
            <person name="Ribeiro J.M."/>
            <person name="James A.A."/>
            <person name="Michel K."/>
            <person name="Riehle M.A."/>
            <person name="Luckhart S."/>
            <person name="Sharakhov I.V."/>
            <person name="Tu Z."/>
        </authorList>
    </citation>
    <scope>NUCLEOTIDE SEQUENCE [LARGE SCALE GENOMIC DNA]</scope>
    <source>
        <strain evidence="4">Indian</strain>
    </source>
</reference>
<dbReference type="Proteomes" id="UP000076408">
    <property type="component" value="Unassembled WGS sequence"/>
</dbReference>
<feature type="transmembrane region" description="Helical" evidence="2">
    <location>
        <begin position="413"/>
        <end position="435"/>
    </location>
</feature>
<dbReference type="VEuPathDB" id="VectorBase:ASTEI04433"/>
<dbReference type="InterPro" id="IPR050327">
    <property type="entry name" value="Proton-linked_MCT"/>
</dbReference>
<feature type="transmembrane region" description="Helical" evidence="2">
    <location>
        <begin position="480"/>
        <end position="498"/>
    </location>
</feature>
<reference evidence="3" key="2">
    <citation type="submission" date="2020-05" db="UniProtKB">
        <authorList>
            <consortium name="EnsemblMetazoa"/>
        </authorList>
    </citation>
    <scope>IDENTIFICATION</scope>
    <source>
        <strain evidence="3">Indian</strain>
    </source>
</reference>
<name>A0A182Y7J7_ANOST</name>
<dbReference type="EnsemblMetazoa" id="ASTEI04433-RA">
    <property type="protein sequence ID" value="ASTEI04433-PA"/>
    <property type="gene ID" value="ASTEI04433"/>
</dbReference>
<feature type="transmembrane region" description="Helical" evidence="2">
    <location>
        <begin position="542"/>
        <end position="563"/>
    </location>
</feature>
<feature type="region of interest" description="Disordered" evidence="1">
    <location>
        <begin position="338"/>
        <end position="358"/>
    </location>
</feature>
<accession>A0A182Y7J7</accession>
<proteinExistence type="predicted"/>
<feature type="transmembrane region" description="Helical" evidence="2">
    <location>
        <begin position="504"/>
        <end position="521"/>
    </location>
</feature>
<dbReference type="VEuPathDB" id="VectorBase:ASTEI20_041193"/>